<evidence type="ECO:0000313" key="2">
    <source>
        <dbReference type="EMBL" id="MBC3767491.1"/>
    </source>
</evidence>
<dbReference type="Gene3D" id="3.30.70.2970">
    <property type="entry name" value="Protein of unknown function (DUF541), domain 2"/>
    <property type="match status" value="1"/>
</dbReference>
<sequence length="223" mass="24443">MKYHFVSALFLFFCSAVSAENVINVSGKGQVSVVPDQLQFSIYIEEKGPSTDKLNAILEQKSELVASLLKKYGVEAKDVQSLRVQLSPWMERQDNHLQQQGFVLSRQLKVTLRDLANYGKVIDGLLKIGPGRIDNFQYMSSDHASLYDRALTLAVENASKKAKLLASAGQVTISGVQSINEVSGYSAPAEMVRFKAMDSAGGYLPGEMQIKADVQVTFTIASD</sequence>
<dbReference type="InterPro" id="IPR052022">
    <property type="entry name" value="26kDa_periplasmic_antigen"/>
</dbReference>
<dbReference type="Proteomes" id="UP000601768">
    <property type="component" value="Unassembled WGS sequence"/>
</dbReference>
<feature type="chain" id="PRO_5035300551" evidence="1">
    <location>
        <begin position="20"/>
        <end position="223"/>
    </location>
</feature>
<organism evidence="2 3">
    <name type="scientific">Neptunicella marina</name>
    <dbReference type="NCBI Taxonomy" id="2125989"/>
    <lineage>
        <taxon>Bacteria</taxon>
        <taxon>Pseudomonadati</taxon>
        <taxon>Pseudomonadota</taxon>
        <taxon>Gammaproteobacteria</taxon>
        <taxon>Alteromonadales</taxon>
        <taxon>Alteromonadaceae</taxon>
        <taxon>Neptunicella</taxon>
    </lineage>
</organism>
<keyword evidence="1" id="KW-0732">Signal</keyword>
<accession>A0A8J6IVK3</accession>
<dbReference type="Pfam" id="PF04402">
    <property type="entry name" value="SIMPL"/>
    <property type="match status" value="1"/>
</dbReference>
<name>A0A8J6IVK3_9ALTE</name>
<dbReference type="AlphaFoldDB" id="A0A8J6IVK3"/>
<dbReference type="GO" id="GO:0006974">
    <property type="term" value="P:DNA damage response"/>
    <property type="evidence" value="ECO:0007669"/>
    <property type="project" value="TreeGrafter"/>
</dbReference>
<gene>
    <name evidence="2" type="ORF">H8B19_16555</name>
</gene>
<reference evidence="2" key="2">
    <citation type="submission" date="2020-08" db="EMBL/GenBank/DDBJ databases">
        <authorList>
            <person name="Lai Q."/>
        </authorList>
    </citation>
    <scope>NUCLEOTIDE SEQUENCE</scope>
    <source>
        <strain evidence="2">S27-2</strain>
    </source>
</reference>
<dbReference type="PANTHER" id="PTHR34387">
    <property type="entry name" value="SLR1258 PROTEIN"/>
    <property type="match status" value="1"/>
</dbReference>
<dbReference type="EMBL" id="JACNEP010000019">
    <property type="protein sequence ID" value="MBC3767491.1"/>
    <property type="molecule type" value="Genomic_DNA"/>
</dbReference>
<protein>
    <submittedName>
        <fullName evidence="2">SIMPL domain-containing protein</fullName>
    </submittedName>
</protein>
<proteinExistence type="predicted"/>
<dbReference type="Gene3D" id="3.30.110.170">
    <property type="entry name" value="Protein of unknown function (DUF541), domain 1"/>
    <property type="match status" value="1"/>
</dbReference>
<evidence type="ECO:0000256" key="1">
    <source>
        <dbReference type="SAM" id="SignalP"/>
    </source>
</evidence>
<feature type="signal peptide" evidence="1">
    <location>
        <begin position="1"/>
        <end position="19"/>
    </location>
</feature>
<dbReference type="RefSeq" id="WP_186508025.1">
    <property type="nucleotide sequence ID" value="NZ_JACNEP010000019.1"/>
</dbReference>
<dbReference type="InterPro" id="IPR007497">
    <property type="entry name" value="SIMPL/DUF541"/>
</dbReference>
<evidence type="ECO:0000313" key="3">
    <source>
        <dbReference type="Proteomes" id="UP000601768"/>
    </source>
</evidence>
<keyword evidence="3" id="KW-1185">Reference proteome</keyword>
<reference evidence="2" key="1">
    <citation type="journal article" date="2018" name="Int. J. Syst. Evol. Microbiol.">
        <title>Neptunicella marina gen. nov., sp. nov., isolated from surface seawater.</title>
        <authorList>
            <person name="Liu X."/>
            <person name="Lai Q."/>
            <person name="Du Y."/>
            <person name="Zhang X."/>
            <person name="Liu Z."/>
            <person name="Sun F."/>
            <person name="Shao Z."/>
        </authorList>
    </citation>
    <scope>NUCLEOTIDE SEQUENCE</scope>
    <source>
        <strain evidence="2">S27-2</strain>
    </source>
</reference>
<dbReference type="PANTHER" id="PTHR34387:SF2">
    <property type="entry name" value="SLR1258 PROTEIN"/>
    <property type="match status" value="1"/>
</dbReference>
<comment type="caution">
    <text evidence="2">The sequence shown here is derived from an EMBL/GenBank/DDBJ whole genome shotgun (WGS) entry which is preliminary data.</text>
</comment>